<keyword evidence="4" id="KW-1185">Reference proteome</keyword>
<evidence type="ECO:0000313" key="3">
    <source>
        <dbReference type="EMBL" id="RCG16305.1"/>
    </source>
</evidence>
<dbReference type="GO" id="GO:0004176">
    <property type="term" value="F:ATP-dependent peptidase activity"/>
    <property type="evidence" value="ECO:0007669"/>
    <property type="project" value="InterPro"/>
</dbReference>
<feature type="compositionally biased region" description="Basic and acidic residues" evidence="1">
    <location>
        <begin position="71"/>
        <end position="88"/>
    </location>
</feature>
<dbReference type="RefSeq" id="WP_114025009.1">
    <property type="nucleotide sequence ID" value="NZ_QOIN01000061.1"/>
</dbReference>
<sequence>MSESSTRTQGPGGPRPRLTRGRVLALCALPVVLLFVVALCAPLPYSLAQPGETANVLGKRGGKPVISVEGTRPRSEDGRDGRDGKDKGRLLSVTIAATQPEATVRLPDVVRSWFREDRAVMPREAVYPGGGDTRDAERRIAQEMKNSQDKAVTAALRQLHVSPDDVDVTLRLGDVGGPSAGLFFALGIVDKLDGDGTGSGGLTGGRTIAGTGTIDGKGEVGPVGGIPLKTQAARRDGATWFLVPKSQCGEASAQLPSGLRLVPVSTLDGALDALEEIRTDGKIPRC</sequence>
<dbReference type="InterPro" id="IPR014721">
    <property type="entry name" value="Ribsml_uS5_D2-typ_fold_subgr"/>
</dbReference>
<dbReference type="AlphaFoldDB" id="A0A367EF73"/>
<dbReference type="Pfam" id="PF05362">
    <property type="entry name" value="Lon_C"/>
    <property type="match status" value="1"/>
</dbReference>
<protein>
    <recommendedName>
        <fullName evidence="2">Lon proteolytic domain-containing protein</fullName>
    </recommendedName>
</protein>
<feature type="region of interest" description="Disordered" evidence="1">
    <location>
        <begin position="53"/>
        <end position="88"/>
    </location>
</feature>
<dbReference type="Gene3D" id="3.30.230.10">
    <property type="match status" value="1"/>
</dbReference>
<comment type="caution">
    <text evidence="3">The sequence shown here is derived from an EMBL/GenBank/DDBJ whole genome shotgun (WGS) entry which is preliminary data.</text>
</comment>
<reference evidence="3 4" key="1">
    <citation type="submission" date="2018-06" db="EMBL/GenBank/DDBJ databases">
        <title>Streptomyces reniochalinae sp. nov. and Streptomyces diacarnus sp. nov. from marine sponges.</title>
        <authorList>
            <person name="Li L."/>
        </authorList>
    </citation>
    <scope>NUCLEOTIDE SEQUENCE [LARGE SCALE GENOMIC DNA]</scope>
    <source>
        <strain evidence="3 4">LHW51701</strain>
    </source>
</reference>
<dbReference type="EMBL" id="QOIN01000061">
    <property type="protein sequence ID" value="RCG16305.1"/>
    <property type="molecule type" value="Genomic_DNA"/>
</dbReference>
<organism evidence="3 4">
    <name type="scientific">Streptomyces diacarni</name>
    <dbReference type="NCBI Taxonomy" id="2800381"/>
    <lineage>
        <taxon>Bacteria</taxon>
        <taxon>Bacillati</taxon>
        <taxon>Actinomycetota</taxon>
        <taxon>Actinomycetes</taxon>
        <taxon>Kitasatosporales</taxon>
        <taxon>Streptomycetaceae</taxon>
        <taxon>Streptomyces</taxon>
    </lineage>
</organism>
<dbReference type="InterPro" id="IPR008269">
    <property type="entry name" value="Lon_proteolytic"/>
</dbReference>
<evidence type="ECO:0000313" key="4">
    <source>
        <dbReference type="Proteomes" id="UP000252914"/>
    </source>
</evidence>
<proteinExistence type="predicted"/>
<dbReference type="Proteomes" id="UP000252914">
    <property type="component" value="Unassembled WGS sequence"/>
</dbReference>
<evidence type="ECO:0000256" key="1">
    <source>
        <dbReference type="SAM" id="MobiDB-lite"/>
    </source>
</evidence>
<feature type="domain" description="Lon proteolytic" evidence="2">
    <location>
        <begin position="176"/>
        <end position="271"/>
    </location>
</feature>
<name>A0A367EF73_9ACTN</name>
<dbReference type="SUPFAM" id="SSF54211">
    <property type="entry name" value="Ribosomal protein S5 domain 2-like"/>
    <property type="match status" value="1"/>
</dbReference>
<dbReference type="GO" id="GO:0006508">
    <property type="term" value="P:proteolysis"/>
    <property type="evidence" value="ECO:0007669"/>
    <property type="project" value="InterPro"/>
</dbReference>
<dbReference type="GO" id="GO:0004252">
    <property type="term" value="F:serine-type endopeptidase activity"/>
    <property type="evidence" value="ECO:0007669"/>
    <property type="project" value="InterPro"/>
</dbReference>
<dbReference type="InterPro" id="IPR020568">
    <property type="entry name" value="Ribosomal_Su5_D2-typ_SF"/>
</dbReference>
<gene>
    <name evidence="3" type="ORF">DTL70_29260</name>
</gene>
<accession>A0A367EF73</accession>
<evidence type="ECO:0000259" key="2">
    <source>
        <dbReference type="Pfam" id="PF05362"/>
    </source>
</evidence>